<comment type="caution">
    <text evidence="1">The sequence shown here is derived from an EMBL/GenBank/DDBJ whole genome shotgun (WGS) entry which is preliminary data.</text>
</comment>
<evidence type="ECO:0000313" key="2">
    <source>
        <dbReference type="Proteomes" id="UP001208570"/>
    </source>
</evidence>
<gene>
    <name evidence="1" type="ORF">LSH36_579g01008</name>
</gene>
<sequence>MKGHRKEVRAGVLHLFSIDTIKECTVMPKDVNGQIKLGNTQRFRIKSFF</sequence>
<accession>A0AAD9MXS8</accession>
<dbReference type="AlphaFoldDB" id="A0AAD9MXS8"/>
<organism evidence="1 2">
    <name type="scientific">Paralvinella palmiformis</name>
    <dbReference type="NCBI Taxonomy" id="53620"/>
    <lineage>
        <taxon>Eukaryota</taxon>
        <taxon>Metazoa</taxon>
        <taxon>Spiralia</taxon>
        <taxon>Lophotrochozoa</taxon>
        <taxon>Annelida</taxon>
        <taxon>Polychaeta</taxon>
        <taxon>Sedentaria</taxon>
        <taxon>Canalipalpata</taxon>
        <taxon>Terebellida</taxon>
        <taxon>Terebelliformia</taxon>
        <taxon>Alvinellidae</taxon>
        <taxon>Paralvinella</taxon>
    </lineage>
</organism>
<keyword evidence="2" id="KW-1185">Reference proteome</keyword>
<protein>
    <submittedName>
        <fullName evidence="1">Uncharacterized protein</fullName>
    </submittedName>
</protein>
<dbReference type="EMBL" id="JAODUP010000579">
    <property type="protein sequence ID" value="KAK2146904.1"/>
    <property type="molecule type" value="Genomic_DNA"/>
</dbReference>
<evidence type="ECO:0000313" key="1">
    <source>
        <dbReference type="EMBL" id="KAK2146904.1"/>
    </source>
</evidence>
<proteinExistence type="predicted"/>
<dbReference type="Proteomes" id="UP001208570">
    <property type="component" value="Unassembled WGS sequence"/>
</dbReference>
<reference evidence="1" key="1">
    <citation type="journal article" date="2023" name="Mol. Biol. Evol.">
        <title>Third-Generation Sequencing Reveals the Adaptive Role of the Epigenome in Three Deep-Sea Polychaetes.</title>
        <authorList>
            <person name="Perez M."/>
            <person name="Aroh O."/>
            <person name="Sun Y."/>
            <person name="Lan Y."/>
            <person name="Juniper S.K."/>
            <person name="Young C.R."/>
            <person name="Angers B."/>
            <person name="Qian P.Y."/>
        </authorList>
    </citation>
    <scope>NUCLEOTIDE SEQUENCE</scope>
    <source>
        <strain evidence="1">P08H-3</strain>
    </source>
</reference>
<name>A0AAD9MXS8_9ANNE</name>